<dbReference type="InterPro" id="IPR003594">
    <property type="entry name" value="HATPase_dom"/>
</dbReference>
<dbReference type="EMBL" id="VLXZ01000008">
    <property type="protein sequence ID" value="TSB45854.1"/>
    <property type="molecule type" value="Genomic_DNA"/>
</dbReference>
<sequence>MTHSHIDHIEMSIPAKAEYVGVVRLTISGIANRLGFSYDDIEDMKIAVAEACTNAVNHAYHEEGNVKIACDLYEDRMEIIIADNGQSFDAKDLQGKLGPVDSKQPIGDMKEGGLGLFLISTLMDKVQIHDEAGVVLMMTKFLRKNEVEEHVDGISSLQSEQG</sequence>
<dbReference type="PANTHER" id="PTHR35526:SF9">
    <property type="entry name" value="SERINE-PROTEIN KINASE RSBW"/>
    <property type="match status" value="1"/>
</dbReference>
<comment type="catalytic activity">
    <reaction evidence="6">
        <text>L-seryl-[protein] + ATP = O-phospho-L-seryl-[protein] + ADP + H(+)</text>
        <dbReference type="Rhea" id="RHEA:17989"/>
        <dbReference type="Rhea" id="RHEA-COMP:9863"/>
        <dbReference type="Rhea" id="RHEA-COMP:11604"/>
        <dbReference type="ChEBI" id="CHEBI:15378"/>
        <dbReference type="ChEBI" id="CHEBI:29999"/>
        <dbReference type="ChEBI" id="CHEBI:30616"/>
        <dbReference type="ChEBI" id="CHEBI:83421"/>
        <dbReference type="ChEBI" id="CHEBI:456216"/>
        <dbReference type="EC" id="2.7.11.1"/>
    </reaction>
</comment>
<dbReference type="Pfam" id="PF13581">
    <property type="entry name" value="HATPase_c_2"/>
    <property type="match status" value="1"/>
</dbReference>
<evidence type="ECO:0000259" key="7">
    <source>
        <dbReference type="Pfam" id="PF13581"/>
    </source>
</evidence>
<dbReference type="PANTHER" id="PTHR35526">
    <property type="entry name" value="ANTI-SIGMA-F FACTOR RSBW-RELATED"/>
    <property type="match status" value="1"/>
</dbReference>
<dbReference type="Proteomes" id="UP000318521">
    <property type="component" value="Unassembled WGS sequence"/>
</dbReference>
<evidence type="ECO:0000256" key="2">
    <source>
        <dbReference type="ARBA" id="ARBA00022679"/>
    </source>
</evidence>
<organism evidence="8 9">
    <name type="scientific">Alkalicoccobacillus porphyridii</name>
    <dbReference type="NCBI Taxonomy" id="2597270"/>
    <lineage>
        <taxon>Bacteria</taxon>
        <taxon>Bacillati</taxon>
        <taxon>Bacillota</taxon>
        <taxon>Bacilli</taxon>
        <taxon>Bacillales</taxon>
        <taxon>Bacillaceae</taxon>
        <taxon>Alkalicoccobacillus</taxon>
    </lineage>
</organism>
<keyword evidence="4 6" id="KW-0418">Kinase</keyword>
<dbReference type="AlphaFoldDB" id="A0A553ZWL3"/>
<comment type="function">
    <text evidence="6">Negative regulator of sigma-B activity. Phosphorylates and inactivates its specific antagonist protein, RsbV. Upon phosphorylation of RsbV, RsbW is released and binds to sigma-B, thereby blocking its ability to form an RNA polymerase holoenzyme (E-sigma-B).</text>
</comment>
<feature type="domain" description="Histidine kinase/HSP90-like ATPase" evidence="7">
    <location>
        <begin position="13"/>
        <end position="140"/>
    </location>
</feature>
<dbReference type="InterPro" id="IPR036890">
    <property type="entry name" value="HATPase_C_sf"/>
</dbReference>
<dbReference type="GO" id="GO:0004674">
    <property type="term" value="F:protein serine/threonine kinase activity"/>
    <property type="evidence" value="ECO:0007669"/>
    <property type="project" value="UniProtKB-KW"/>
</dbReference>
<keyword evidence="2 6" id="KW-0808">Transferase</keyword>
<dbReference type="CDD" id="cd16936">
    <property type="entry name" value="HATPase_RsbW-like"/>
    <property type="match status" value="1"/>
</dbReference>
<evidence type="ECO:0000256" key="5">
    <source>
        <dbReference type="ARBA" id="ARBA00022840"/>
    </source>
</evidence>
<dbReference type="GO" id="GO:0005524">
    <property type="term" value="F:ATP binding"/>
    <property type="evidence" value="ECO:0007669"/>
    <property type="project" value="UniProtKB-KW"/>
</dbReference>
<dbReference type="OrthoDB" id="9798941at2"/>
<evidence type="ECO:0000256" key="3">
    <source>
        <dbReference type="ARBA" id="ARBA00022741"/>
    </source>
</evidence>
<dbReference type="Gene3D" id="3.30.565.10">
    <property type="entry name" value="Histidine kinase-like ATPase, C-terminal domain"/>
    <property type="match status" value="1"/>
</dbReference>
<evidence type="ECO:0000256" key="4">
    <source>
        <dbReference type="ARBA" id="ARBA00022777"/>
    </source>
</evidence>
<evidence type="ECO:0000313" key="8">
    <source>
        <dbReference type="EMBL" id="TSB45854.1"/>
    </source>
</evidence>
<dbReference type="HAMAP" id="MF_00638">
    <property type="entry name" value="Anti_sigma_B"/>
    <property type="match status" value="1"/>
</dbReference>
<accession>A0A553ZWL3</accession>
<name>A0A553ZWL3_9BACI</name>
<evidence type="ECO:0000256" key="1">
    <source>
        <dbReference type="ARBA" id="ARBA00022527"/>
    </source>
</evidence>
<comment type="similarity">
    <text evidence="6">Belongs to the anti-sigma-factor family.</text>
</comment>
<comment type="catalytic activity">
    <reaction evidence="6">
        <text>L-threonyl-[protein] + ATP = O-phospho-L-threonyl-[protein] + ADP + H(+)</text>
        <dbReference type="Rhea" id="RHEA:46608"/>
        <dbReference type="Rhea" id="RHEA-COMP:11060"/>
        <dbReference type="Rhea" id="RHEA-COMP:11605"/>
        <dbReference type="ChEBI" id="CHEBI:15378"/>
        <dbReference type="ChEBI" id="CHEBI:30013"/>
        <dbReference type="ChEBI" id="CHEBI:30616"/>
        <dbReference type="ChEBI" id="CHEBI:61977"/>
        <dbReference type="ChEBI" id="CHEBI:456216"/>
        <dbReference type="EC" id="2.7.11.1"/>
    </reaction>
</comment>
<proteinExistence type="inferred from homology"/>
<dbReference type="EC" id="2.7.11.1" evidence="6"/>
<dbReference type="GO" id="GO:0016989">
    <property type="term" value="F:sigma factor antagonist activity"/>
    <property type="evidence" value="ECO:0007669"/>
    <property type="project" value="InterPro"/>
</dbReference>
<keyword evidence="3 6" id="KW-0547">Nucleotide-binding</keyword>
<protein>
    <recommendedName>
        <fullName evidence="6">Serine-protein kinase RsbW</fullName>
        <ecNumber evidence="6">2.7.11.1</ecNumber>
    </recommendedName>
    <alternativeName>
        <fullName evidence="6">Anti-sigma-B factor</fullName>
    </alternativeName>
    <alternativeName>
        <fullName evidence="6">Sigma-B negative effector RsbW</fullName>
    </alternativeName>
</protein>
<dbReference type="NCBIfam" id="TIGR01924">
    <property type="entry name" value="rsbW_low_gc"/>
    <property type="match status" value="1"/>
</dbReference>
<evidence type="ECO:0000256" key="6">
    <source>
        <dbReference type="HAMAP-Rule" id="MF_00638"/>
    </source>
</evidence>
<keyword evidence="5 6" id="KW-0067">ATP-binding</keyword>
<dbReference type="NCBIfam" id="NF003144">
    <property type="entry name" value="PRK04069.1"/>
    <property type="match status" value="1"/>
</dbReference>
<reference evidence="8 9" key="1">
    <citation type="submission" date="2019-07" db="EMBL/GenBank/DDBJ databases">
        <authorList>
            <person name="Park Y.J."/>
            <person name="Jeong S.E."/>
            <person name="Jung H.S."/>
        </authorList>
    </citation>
    <scope>NUCLEOTIDE SEQUENCE [LARGE SCALE GENOMIC DNA]</scope>
    <source>
        <strain evidence="9">P16(2019)</strain>
    </source>
</reference>
<keyword evidence="9" id="KW-1185">Reference proteome</keyword>
<dbReference type="GO" id="GO:0106310">
    <property type="term" value="F:protein serine kinase activity"/>
    <property type="evidence" value="ECO:0007669"/>
    <property type="project" value="RHEA"/>
</dbReference>
<dbReference type="RefSeq" id="WP_143849194.1">
    <property type="nucleotide sequence ID" value="NZ_VLXZ01000008.1"/>
</dbReference>
<dbReference type="SUPFAM" id="SSF55874">
    <property type="entry name" value="ATPase domain of HSP90 chaperone/DNA topoisomerase II/histidine kinase"/>
    <property type="match status" value="1"/>
</dbReference>
<dbReference type="InterPro" id="IPR050267">
    <property type="entry name" value="Anti-sigma-factor_SerPK"/>
</dbReference>
<evidence type="ECO:0000313" key="9">
    <source>
        <dbReference type="Proteomes" id="UP000318521"/>
    </source>
</evidence>
<comment type="caution">
    <text evidence="8">The sequence shown here is derived from an EMBL/GenBank/DDBJ whole genome shotgun (WGS) entry which is preliminary data.</text>
</comment>
<dbReference type="InterPro" id="IPR010193">
    <property type="entry name" value="RsbW"/>
</dbReference>
<gene>
    <name evidence="6 8" type="primary">rsbW</name>
    <name evidence="8" type="ORF">FN960_13080</name>
</gene>
<keyword evidence="1 6" id="KW-0723">Serine/threonine-protein kinase</keyword>